<dbReference type="OrthoDB" id="18209at2157"/>
<dbReference type="GO" id="GO:0005886">
    <property type="term" value="C:plasma membrane"/>
    <property type="evidence" value="ECO:0007669"/>
    <property type="project" value="UniProtKB-SubCell"/>
</dbReference>
<keyword evidence="3" id="KW-1003">Cell membrane</keyword>
<evidence type="ECO:0000259" key="8">
    <source>
        <dbReference type="PROSITE" id="PS50893"/>
    </source>
</evidence>
<comment type="caution">
    <text evidence="9">The sequence shown here is derived from an EMBL/GenBank/DDBJ whole genome shotgun (WGS) entry which is preliminary data.</text>
</comment>
<evidence type="ECO:0000256" key="5">
    <source>
        <dbReference type="ARBA" id="ARBA00022840"/>
    </source>
</evidence>
<dbReference type="GO" id="GO:0005524">
    <property type="term" value="F:ATP binding"/>
    <property type="evidence" value="ECO:0007669"/>
    <property type="project" value="UniProtKB-KW"/>
</dbReference>
<dbReference type="PANTHER" id="PTHR43297:SF2">
    <property type="entry name" value="DIPEPTIDE TRANSPORT ATP-BINDING PROTEIN DPPD"/>
    <property type="match status" value="1"/>
</dbReference>
<gene>
    <name evidence="9" type="ORF">C484_09316</name>
</gene>
<evidence type="ECO:0000313" key="9">
    <source>
        <dbReference type="EMBL" id="ELY92178.1"/>
    </source>
</evidence>
<dbReference type="PATRIC" id="fig|1230458.4.peg.1868"/>
<dbReference type="EMBL" id="AOIL01000032">
    <property type="protein sequence ID" value="ELY92178.1"/>
    <property type="molecule type" value="Genomic_DNA"/>
</dbReference>
<dbReference type="FunFam" id="3.40.50.300:FF:000016">
    <property type="entry name" value="Oligopeptide ABC transporter ATP-binding component"/>
    <property type="match status" value="1"/>
</dbReference>
<dbReference type="Proteomes" id="UP000011648">
    <property type="component" value="Unassembled WGS sequence"/>
</dbReference>
<dbReference type="InterPro" id="IPR017871">
    <property type="entry name" value="ABC_transporter-like_CS"/>
</dbReference>
<dbReference type="CDD" id="cd03257">
    <property type="entry name" value="ABC_NikE_OppD_transporters"/>
    <property type="match status" value="2"/>
</dbReference>
<organism evidence="9 10">
    <name type="scientific">Natrialba taiwanensis DSM 12281</name>
    <dbReference type="NCBI Taxonomy" id="1230458"/>
    <lineage>
        <taxon>Archaea</taxon>
        <taxon>Methanobacteriati</taxon>
        <taxon>Methanobacteriota</taxon>
        <taxon>Stenosarchaea group</taxon>
        <taxon>Halobacteria</taxon>
        <taxon>Halobacteriales</taxon>
        <taxon>Natrialbaceae</taxon>
        <taxon>Natrialba</taxon>
    </lineage>
</organism>
<dbReference type="InterPro" id="IPR027417">
    <property type="entry name" value="P-loop_NTPase"/>
</dbReference>
<evidence type="ECO:0000256" key="1">
    <source>
        <dbReference type="ARBA" id="ARBA00004202"/>
    </source>
</evidence>
<dbReference type="Gene3D" id="3.40.50.300">
    <property type="entry name" value="P-loop containing nucleotide triphosphate hydrolases"/>
    <property type="match status" value="2"/>
</dbReference>
<evidence type="ECO:0000313" key="10">
    <source>
        <dbReference type="Proteomes" id="UP000011648"/>
    </source>
</evidence>
<dbReference type="GO" id="GO:0015833">
    <property type="term" value="P:peptide transport"/>
    <property type="evidence" value="ECO:0007669"/>
    <property type="project" value="InterPro"/>
</dbReference>
<evidence type="ECO:0000256" key="3">
    <source>
        <dbReference type="ARBA" id="ARBA00022475"/>
    </source>
</evidence>
<comment type="subcellular location">
    <subcellularLocation>
        <location evidence="1">Cell membrane</location>
        <topology evidence="1">Peripheral membrane protein</topology>
    </subcellularLocation>
</comment>
<evidence type="ECO:0000256" key="7">
    <source>
        <dbReference type="SAM" id="MobiDB-lite"/>
    </source>
</evidence>
<keyword evidence="6" id="KW-0472">Membrane</keyword>
<dbReference type="PROSITE" id="PS50893">
    <property type="entry name" value="ABC_TRANSPORTER_2"/>
    <property type="match status" value="2"/>
</dbReference>
<feature type="domain" description="ABC transporter" evidence="8">
    <location>
        <begin position="405"/>
        <end position="656"/>
    </location>
</feature>
<evidence type="ECO:0000256" key="2">
    <source>
        <dbReference type="ARBA" id="ARBA00022448"/>
    </source>
</evidence>
<feature type="compositionally biased region" description="Low complexity" evidence="7">
    <location>
        <begin position="745"/>
        <end position="755"/>
    </location>
</feature>
<dbReference type="SUPFAM" id="SSF52540">
    <property type="entry name" value="P-loop containing nucleoside triphosphate hydrolases"/>
    <property type="match status" value="2"/>
</dbReference>
<reference evidence="9 10" key="1">
    <citation type="journal article" date="2014" name="PLoS Genet.">
        <title>Phylogenetically driven sequencing of extremely halophilic archaea reveals strategies for static and dynamic osmo-response.</title>
        <authorList>
            <person name="Becker E.A."/>
            <person name="Seitzer P.M."/>
            <person name="Tritt A."/>
            <person name="Larsen D."/>
            <person name="Krusor M."/>
            <person name="Yao A.I."/>
            <person name="Wu D."/>
            <person name="Madern D."/>
            <person name="Eisen J.A."/>
            <person name="Darling A.E."/>
            <person name="Facciotti M.T."/>
        </authorList>
    </citation>
    <scope>NUCLEOTIDE SEQUENCE [LARGE SCALE GENOMIC DNA]</scope>
    <source>
        <strain evidence="9 10">DSM 12281</strain>
    </source>
</reference>
<feature type="compositionally biased region" description="Low complexity" evidence="7">
    <location>
        <begin position="368"/>
        <end position="388"/>
    </location>
</feature>
<dbReference type="PANTHER" id="PTHR43297">
    <property type="entry name" value="OLIGOPEPTIDE TRANSPORT ATP-BINDING PROTEIN APPD"/>
    <property type="match status" value="1"/>
</dbReference>
<feature type="region of interest" description="Disordered" evidence="7">
    <location>
        <begin position="354"/>
        <end position="388"/>
    </location>
</feature>
<proteinExistence type="predicted"/>
<dbReference type="InterPro" id="IPR003439">
    <property type="entry name" value="ABC_transporter-like_ATP-bd"/>
</dbReference>
<dbReference type="RefSeq" id="WP_006825623.1">
    <property type="nucleotide sequence ID" value="NZ_AOIL01000032.1"/>
</dbReference>
<dbReference type="SMART" id="SM00382">
    <property type="entry name" value="AAA"/>
    <property type="match status" value="2"/>
</dbReference>
<dbReference type="InterPro" id="IPR050388">
    <property type="entry name" value="ABC_Ni/Peptide_Import"/>
</dbReference>
<feature type="domain" description="ABC transporter" evidence="8">
    <location>
        <begin position="20"/>
        <end position="270"/>
    </location>
</feature>
<dbReference type="GO" id="GO:0016887">
    <property type="term" value="F:ATP hydrolysis activity"/>
    <property type="evidence" value="ECO:0007669"/>
    <property type="project" value="InterPro"/>
</dbReference>
<evidence type="ECO:0000256" key="4">
    <source>
        <dbReference type="ARBA" id="ARBA00022741"/>
    </source>
</evidence>
<dbReference type="AlphaFoldDB" id="M0A4A6"/>
<dbReference type="PROSITE" id="PS00211">
    <property type="entry name" value="ABC_TRANSPORTER_1"/>
    <property type="match status" value="2"/>
</dbReference>
<evidence type="ECO:0000256" key="6">
    <source>
        <dbReference type="ARBA" id="ARBA00023136"/>
    </source>
</evidence>
<dbReference type="NCBIfam" id="NF008453">
    <property type="entry name" value="PRK11308.1"/>
    <property type="match status" value="2"/>
</dbReference>
<protein>
    <submittedName>
        <fullName evidence="9">Peptide ABC transporter ATPase</fullName>
    </submittedName>
</protein>
<dbReference type="NCBIfam" id="TIGR01727">
    <property type="entry name" value="oligo_HPY"/>
    <property type="match status" value="2"/>
</dbReference>
<name>M0A4A6_9EURY</name>
<accession>M0A4A6</accession>
<dbReference type="STRING" id="1230458.C484_09316"/>
<feature type="region of interest" description="Disordered" evidence="7">
    <location>
        <begin position="734"/>
        <end position="772"/>
    </location>
</feature>
<keyword evidence="2" id="KW-0813">Transport</keyword>
<dbReference type="Pfam" id="PF00005">
    <property type="entry name" value="ABC_tran"/>
    <property type="match status" value="2"/>
</dbReference>
<dbReference type="InterPro" id="IPR003593">
    <property type="entry name" value="AAA+_ATPase"/>
</dbReference>
<keyword evidence="5" id="KW-0067">ATP-binding</keyword>
<sequence>MTVSETAHHGLDQTDSILEIRNASVTFDMDRGESRVLDDVDLDIQRNEILGVVGESGSGKSMLASALLDAIVDPGVLYGDITYYPADGGPVNVLDLDKQGLKELRWEEISMVFQGAMSSFNPIRKLRTHFVETLDAHDYDIDEGMERTWTILEDLYLDPERVLDSYPHELSGGMKQRALIALSLVLEPEVLVMDEPTAALDLLMQRSIISLIQEIKAEYDLTIVFITHDLPLVADIADRIGVLYAFEFVELGPTDEILEDAAHPYTRLLLKSTPNLNAPIETMQPVEGSAPDPVNVPAGCSFHTRCPLADQHCRAEDPVAYEVHSSHHVHCHHWEDARKDIPMSYEIDDAELDDGQTARETPETIAQTASTTSPSMSPSTGTPASTSAEPVVSLDNIEVHFEKEQGFLDIFSEPDVVEAVDGVSLDIYEQDVVVLVGESGCGKTTLGKTTVGLQEPTGGEITYRGHSIWDVKEGNENGISWGEIRQSLQIVHQDPGSALNPHRRVKASLEAPLKRWHDDLDGNDRKQRILSLLEHVGMTPPEDYIERYPHQLSGGEQQRIALIRAMLMNPDLIMADEPVSALDVSLRVEMMDLMIQLQQTFDTSYLFVSHDLSNARYIAEKTGGRIGVVYLGELVEIGPPEQIIHNPQHPYTQALCWATPELGVDTDAADSPIRKIDIPDPTDPPSGCRYHTRCANAREVCKTQRPESFSVPDEDVHNAACFRVTDDHEYWSSASITDDESNGKAAAAEEPAATDGGDDTNGGASESLTKDD</sequence>
<dbReference type="Pfam" id="PF08352">
    <property type="entry name" value="oligo_HPY"/>
    <property type="match status" value="2"/>
</dbReference>
<keyword evidence="10" id="KW-1185">Reference proteome</keyword>
<dbReference type="InterPro" id="IPR013563">
    <property type="entry name" value="Oligopep_ABC_C"/>
</dbReference>
<keyword evidence="4" id="KW-0547">Nucleotide-binding</keyword>